<comment type="subcellular location">
    <subcellularLocation>
        <location evidence="1">Secreted</location>
    </subcellularLocation>
</comment>
<feature type="domain" description="DUF11" evidence="4">
    <location>
        <begin position="363"/>
        <end position="467"/>
    </location>
</feature>
<dbReference type="InterPro" id="IPR001434">
    <property type="entry name" value="OmcB-like_DUF11"/>
</dbReference>
<dbReference type="InterPro" id="IPR051417">
    <property type="entry name" value="SDr/BOS_complex"/>
</dbReference>
<sequence>MNGSPNGVSVAGNVITANYSATGSLAPGGAIDLRFRATLGSTLAAGTIVTNTGVVTWNTPPQTANASVSVTIGAVPGAGSLNGTAWLDANFNKITDPGELRLQGWTVGLYRNGLLVQSVLTDASGVYRFGSVPPTDGTPDRYELRFTAPGAGPNTAKLGKADSAFTNSLQRITNIALPAGSNLQNLNLPIGPNGVVYNSMTRAPIAGAILNMLSASSRAPLPTTCFDDPAQQSQITQAGGYYRFDLNFSDPSCASGSSYLIVVSAPTSNYVAGESLVIPPTSGASTAPFSVPTCPGGAQDALPAIPYCEAQASEFAPPPSVPALSTGTRYYLNLTLDSTAVPGSSQMYNNHIPLDPPLGGAFSITKTTPLLNVTRGQLVPYTITIGNVIGASLQGVQIVDRIPAGFRYVPGSARLDGVPAEPKVAALQLVWNGISFGRSDHRTLVMFLSVGAGVGEGEFVNRAQVMDGLTGKPLSGEASATVRVVPDQTFDCTDVFGKVFKDVNRNGVQDQGEDGLAGVRVVTATGLAATTDQYGRFHITCAITPNEDRGSNFVLKLDDRTLPSGYRLSTDQVQIKRATRGKALKFDFGASIHRVVAIDLSDEAFEPGKTGIRAQWRPRLDLLLAELRKAPSVLRLSYVADTEDAALVEQRVQAVKRQVMEAWDAKKDSKDSYVLTIEPEVFWRRGGPVKRPDGRAPGSR</sequence>
<protein>
    <submittedName>
        <fullName evidence="6">DUF11 domain-containing protein</fullName>
    </submittedName>
</protein>
<dbReference type="SUPFAM" id="SSF117074">
    <property type="entry name" value="Hypothetical protein PA1324"/>
    <property type="match status" value="2"/>
</dbReference>
<accession>A0A7V8NT31</accession>
<comment type="caution">
    <text evidence="6">The sequence shown here is derived from an EMBL/GenBank/DDBJ whole genome shotgun (WGS) entry which is preliminary data.</text>
</comment>
<evidence type="ECO:0000259" key="5">
    <source>
        <dbReference type="Pfam" id="PF17210"/>
    </source>
</evidence>
<dbReference type="Gene3D" id="2.60.40.10">
    <property type="entry name" value="Immunoglobulins"/>
    <property type="match status" value="2"/>
</dbReference>
<reference evidence="6" key="1">
    <citation type="submission" date="2020-06" db="EMBL/GenBank/DDBJ databases">
        <title>Legume-microbial interactions unlock mineral nutrients during tropical forest succession.</title>
        <authorList>
            <person name="Epihov D.Z."/>
        </authorList>
    </citation>
    <scope>NUCLEOTIDE SEQUENCE [LARGE SCALE GENOMIC DNA]</scope>
    <source>
        <strain evidence="6">Pan2503</strain>
    </source>
</reference>
<dbReference type="InterPro" id="IPR033764">
    <property type="entry name" value="Sdr_B"/>
</dbReference>
<dbReference type="InterPro" id="IPR047589">
    <property type="entry name" value="DUF11_rpt"/>
</dbReference>
<dbReference type="InterPro" id="IPR013783">
    <property type="entry name" value="Ig-like_fold"/>
</dbReference>
<dbReference type="PANTHER" id="PTHR23303">
    <property type="entry name" value="CARBOXYPEPTIDASE REGULATORY REGION-CONTAINING"/>
    <property type="match status" value="1"/>
</dbReference>
<keyword evidence="7" id="KW-1185">Reference proteome</keyword>
<evidence type="ECO:0000313" key="7">
    <source>
        <dbReference type="Proteomes" id="UP000567293"/>
    </source>
</evidence>
<dbReference type="GO" id="GO:0005576">
    <property type="term" value="C:extracellular region"/>
    <property type="evidence" value="ECO:0007669"/>
    <property type="project" value="UniProtKB-SubCell"/>
</dbReference>
<dbReference type="Pfam" id="PF17210">
    <property type="entry name" value="SdrD_B"/>
    <property type="match status" value="1"/>
</dbReference>
<keyword evidence="3" id="KW-0732">Signal</keyword>
<dbReference type="AlphaFoldDB" id="A0A7V8NT31"/>
<dbReference type="Proteomes" id="UP000567293">
    <property type="component" value="Unassembled WGS sequence"/>
</dbReference>
<evidence type="ECO:0000256" key="1">
    <source>
        <dbReference type="ARBA" id="ARBA00004613"/>
    </source>
</evidence>
<feature type="domain" description="SD-repeat containing protein B" evidence="5">
    <location>
        <begin position="84"/>
        <end position="185"/>
    </location>
</feature>
<evidence type="ECO:0000256" key="2">
    <source>
        <dbReference type="ARBA" id="ARBA00022525"/>
    </source>
</evidence>
<keyword evidence="2" id="KW-0964">Secreted</keyword>
<dbReference type="NCBIfam" id="TIGR01451">
    <property type="entry name" value="B_ant_repeat"/>
    <property type="match status" value="1"/>
</dbReference>
<proteinExistence type="predicted"/>
<organism evidence="6 7">
    <name type="scientific">Candidatus Acidiferrum panamense</name>
    <dbReference type="NCBI Taxonomy" id="2741543"/>
    <lineage>
        <taxon>Bacteria</taxon>
        <taxon>Pseudomonadati</taxon>
        <taxon>Acidobacteriota</taxon>
        <taxon>Terriglobia</taxon>
        <taxon>Candidatus Acidiferrales</taxon>
        <taxon>Candidatus Acidiferrum</taxon>
    </lineage>
</organism>
<dbReference type="EMBL" id="JACDQQ010001788">
    <property type="protein sequence ID" value="MBA0087019.1"/>
    <property type="molecule type" value="Genomic_DNA"/>
</dbReference>
<evidence type="ECO:0000313" key="6">
    <source>
        <dbReference type="EMBL" id="MBA0087019.1"/>
    </source>
</evidence>
<evidence type="ECO:0000256" key="3">
    <source>
        <dbReference type="ARBA" id="ARBA00022729"/>
    </source>
</evidence>
<dbReference type="Pfam" id="PF01345">
    <property type="entry name" value="DUF11"/>
    <property type="match status" value="1"/>
</dbReference>
<name>A0A7V8NT31_9BACT</name>
<gene>
    <name evidence="6" type="ORF">HRJ53_18710</name>
</gene>
<evidence type="ECO:0000259" key="4">
    <source>
        <dbReference type="Pfam" id="PF01345"/>
    </source>
</evidence>